<comment type="caution">
    <text evidence="7">The sequence shown here is derived from an EMBL/GenBank/DDBJ whole genome shotgun (WGS) entry which is preliminary data.</text>
</comment>
<dbReference type="PANTHER" id="PTHR10926">
    <property type="entry name" value="CELL CYCLE CONTROL PROTEIN 50"/>
    <property type="match status" value="1"/>
</dbReference>
<accession>A0AA36IEL9</accession>
<dbReference type="InterPro" id="IPR005045">
    <property type="entry name" value="CDC50/LEM3_fam"/>
</dbReference>
<dbReference type="PANTHER" id="PTHR10926:SF0">
    <property type="entry name" value="CDC50, ISOFORM A"/>
    <property type="match status" value="1"/>
</dbReference>
<reference evidence="7" key="1">
    <citation type="submission" date="2023-08" db="EMBL/GenBank/DDBJ databases">
        <authorList>
            <person name="Chen Y."/>
            <person name="Shah S."/>
            <person name="Dougan E. K."/>
            <person name="Thang M."/>
            <person name="Chan C."/>
        </authorList>
    </citation>
    <scope>NUCLEOTIDE SEQUENCE</scope>
</reference>
<keyword evidence="4 6" id="KW-1133">Transmembrane helix</keyword>
<dbReference type="GO" id="GO:0005794">
    <property type="term" value="C:Golgi apparatus"/>
    <property type="evidence" value="ECO:0007669"/>
    <property type="project" value="TreeGrafter"/>
</dbReference>
<evidence type="ECO:0000256" key="5">
    <source>
        <dbReference type="ARBA" id="ARBA00023136"/>
    </source>
</evidence>
<evidence type="ECO:0000256" key="4">
    <source>
        <dbReference type="ARBA" id="ARBA00022989"/>
    </source>
</evidence>
<name>A0AA36IEL9_9DINO</name>
<evidence type="ECO:0000313" key="8">
    <source>
        <dbReference type="Proteomes" id="UP001178507"/>
    </source>
</evidence>
<evidence type="ECO:0000256" key="6">
    <source>
        <dbReference type="SAM" id="Phobius"/>
    </source>
</evidence>
<keyword evidence="8" id="KW-1185">Reference proteome</keyword>
<protein>
    <recommendedName>
        <fullName evidence="9">ALA-interacting subunit</fullName>
    </recommendedName>
</protein>
<gene>
    <name evidence="7" type="ORF">EVOR1521_LOCUS12399</name>
</gene>
<dbReference type="Proteomes" id="UP001178507">
    <property type="component" value="Unassembled WGS sequence"/>
</dbReference>
<feature type="transmembrane region" description="Helical" evidence="6">
    <location>
        <begin position="318"/>
        <end position="343"/>
    </location>
</feature>
<evidence type="ECO:0000256" key="1">
    <source>
        <dbReference type="ARBA" id="ARBA00004141"/>
    </source>
</evidence>
<sequence length="362" mass="40082">MGPSIAFSAPQGARDIRSSCSRTSSRLSLAQQEDKKRGCLWRCMKAQSQQPDTSLFLPYWFYGYCSQLVLTVSVLVIFFGLGVVLLIQSGSMHEVIIPYTSDLAEQEFSIDRSLEGDVLVYYEMHLWANHKSFVQSRDKRTAYNFLSTADCSQADTLDWASFRRGQDAAFMAKIGAAGPELLPCGLVSISMFTDNFTFHKSTNGGWERLDADSSDVALPSDAAAFAKLQPEGGGRLYIQSDTKIASWLMVDQFEHWKVWQRTPVAPSVHNLWAVIKGGLAPGNHKVVFEENSAIWHEWGVAEKRLVFTTRHSLGNKGALVAAGGFCLTMAIMEVFALISMLAASRLGVDRRLSVHVQPEGQP</sequence>
<proteinExistence type="inferred from homology"/>
<dbReference type="EMBL" id="CAUJNA010001302">
    <property type="protein sequence ID" value="CAJ1385912.1"/>
    <property type="molecule type" value="Genomic_DNA"/>
</dbReference>
<comment type="similarity">
    <text evidence="2">Belongs to the CDC50/LEM3 family.</text>
</comment>
<evidence type="ECO:0000256" key="2">
    <source>
        <dbReference type="ARBA" id="ARBA00009457"/>
    </source>
</evidence>
<organism evidence="7 8">
    <name type="scientific">Effrenium voratum</name>
    <dbReference type="NCBI Taxonomy" id="2562239"/>
    <lineage>
        <taxon>Eukaryota</taxon>
        <taxon>Sar</taxon>
        <taxon>Alveolata</taxon>
        <taxon>Dinophyceae</taxon>
        <taxon>Suessiales</taxon>
        <taxon>Symbiodiniaceae</taxon>
        <taxon>Effrenium</taxon>
    </lineage>
</organism>
<evidence type="ECO:0000256" key="3">
    <source>
        <dbReference type="ARBA" id="ARBA00022692"/>
    </source>
</evidence>
<dbReference type="Pfam" id="PF03381">
    <property type="entry name" value="CDC50"/>
    <property type="match status" value="1"/>
</dbReference>
<dbReference type="AlphaFoldDB" id="A0AA36IEL9"/>
<feature type="transmembrane region" description="Helical" evidence="6">
    <location>
        <begin position="61"/>
        <end position="87"/>
    </location>
</feature>
<dbReference type="GO" id="GO:0005886">
    <property type="term" value="C:plasma membrane"/>
    <property type="evidence" value="ECO:0007669"/>
    <property type="project" value="TreeGrafter"/>
</dbReference>
<dbReference type="GO" id="GO:0005783">
    <property type="term" value="C:endoplasmic reticulum"/>
    <property type="evidence" value="ECO:0007669"/>
    <property type="project" value="TreeGrafter"/>
</dbReference>
<keyword evidence="3 6" id="KW-0812">Transmembrane</keyword>
<comment type="subcellular location">
    <subcellularLocation>
        <location evidence="1">Membrane</location>
        <topology evidence="1">Multi-pass membrane protein</topology>
    </subcellularLocation>
</comment>
<keyword evidence="5 6" id="KW-0472">Membrane</keyword>
<evidence type="ECO:0000313" key="7">
    <source>
        <dbReference type="EMBL" id="CAJ1385912.1"/>
    </source>
</evidence>
<evidence type="ECO:0008006" key="9">
    <source>
        <dbReference type="Google" id="ProtNLM"/>
    </source>
</evidence>